<dbReference type="GO" id="GO:0070062">
    <property type="term" value="C:extracellular exosome"/>
    <property type="evidence" value="ECO:0007669"/>
    <property type="project" value="TreeGrafter"/>
</dbReference>
<name>A0A7L0B8I0_9AVES</name>
<feature type="compositionally biased region" description="Polar residues" evidence="10">
    <location>
        <begin position="90"/>
        <end position="106"/>
    </location>
</feature>
<reference evidence="11 12" key="1">
    <citation type="submission" date="2019-09" db="EMBL/GenBank/DDBJ databases">
        <title>Bird 10,000 Genomes (B10K) Project - Family phase.</title>
        <authorList>
            <person name="Zhang G."/>
        </authorList>
    </citation>
    <scope>NUCLEOTIDE SEQUENCE [LARGE SCALE GENOMIC DNA]</scope>
    <source>
        <strain evidence="11">B10K-DU-001-47</strain>
        <tissue evidence="11">Muscle</tissue>
    </source>
</reference>
<keyword evidence="3" id="KW-0963">Cytoplasm</keyword>
<evidence type="ECO:0000256" key="10">
    <source>
        <dbReference type="SAM" id="MobiDB-lite"/>
    </source>
</evidence>
<dbReference type="Proteomes" id="UP000537039">
    <property type="component" value="Unassembled WGS sequence"/>
</dbReference>
<keyword evidence="12" id="KW-1185">Reference proteome</keyword>
<evidence type="ECO:0000256" key="5">
    <source>
        <dbReference type="ARBA" id="ARBA00023203"/>
    </source>
</evidence>
<dbReference type="GO" id="GO:0001763">
    <property type="term" value="P:morphogenesis of a branching structure"/>
    <property type="evidence" value="ECO:0007669"/>
    <property type="project" value="TreeGrafter"/>
</dbReference>
<evidence type="ECO:0000256" key="3">
    <source>
        <dbReference type="ARBA" id="ARBA00022490"/>
    </source>
</evidence>
<comment type="subcellular location">
    <subcellularLocation>
        <location evidence="1">Cytoplasm</location>
        <location evidence="1">Cytoskeleton</location>
    </subcellularLocation>
</comment>
<dbReference type="EMBL" id="VXAE01018056">
    <property type="protein sequence ID" value="NXJ43613.1"/>
    <property type="molecule type" value="Genomic_DNA"/>
</dbReference>
<dbReference type="GO" id="GO:0051015">
    <property type="term" value="F:actin filament binding"/>
    <property type="evidence" value="ECO:0007669"/>
    <property type="project" value="InterPro"/>
</dbReference>
<dbReference type="PANTHER" id="PTHR47137">
    <property type="entry name" value="ERMIN"/>
    <property type="match status" value="1"/>
</dbReference>
<dbReference type="InterPro" id="IPR008954">
    <property type="entry name" value="Moesin_tail_sf"/>
</dbReference>
<evidence type="ECO:0000256" key="2">
    <source>
        <dbReference type="ARBA" id="ARBA00011216"/>
    </source>
</evidence>
<dbReference type="AlphaFoldDB" id="A0A7L0B8I0"/>
<comment type="caution">
    <text evidence="11">The sequence shown here is derived from an EMBL/GenBank/DDBJ whole genome shotgun (WGS) entry which is preliminary data.</text>
</comment>
<evidence type="ECO:0000313" key="12">
    <source>
        <dbReference type="Proteomes" id="UP000537039"/>
    </source>
</evidence>
<feature type="compositionally biased region" description="Low complexity" evidence="10">
    <location>
        <begin position="128"/>
        <end position="145"/>
    </location>
</feature>
<organism evidence="11 12">
    <name type="scientific">Ciconia maguari</name>
    <dbReference type="NCBI Taxonomy" id="52777"/>
    <lineage>
        <taxon>Eukaryota</taxon>
        <taxon>Metazoa</taxon>
        <taxon>Chordata</taxon>
        <taxon>Craniata</taxon>
        <taxon>Vertebrata</taxon>
        <taxon>Euteleostomi</taxon>
        <taxon>Archelosauria</taxon>
        <taxon>Archosauria</taxon>
        <taxon>Dinosauria</taxon>
        <taxon>Saurischia</taxon>
        <taxon>Theropoda</taxon>
        <taxon>Coelurosauria</taxon>
        <taxon>Aves</taxon>
        <taxon>Neognathae</taxon>
        <taxon>Neoaves</taxon>
        <taxon>Aequornithes</taxon>
        <taxon>Ciconiiformes</taxon>
        <taxon>Ciconiidae</taxon>
        <taxon>Ciconia</taxon>
    </lineage>
</organism>
<gene>
    <name evidence="11" type="primary">Ermn</name>
    <name evidence="11" type="ORF">CICMAG_R12512</name>
</gene>
<keyword evidence="4" id="KW-0597">Phosphoprotein</keyword>
<dbReference type="GO" id="GO:0007015">
    <property type="term" value="P:actin filament organization"/>
    <property type="evidence" value="ECO:0007669"/>
    <property type="project" value="InterPro"/>
</dbReference>
<evidence type="ECO:0000256" key="6">
    <source>
        <dbReference type="ARBA" id="ARBA00023212"/>
    </source>
</evidence>
<comment type="function">
    <text evidence="7">Plays a role in cytoskeletal rearrangements during the late wrapping and/or compaction phases of myelinogenesis as well as in maintenance and stability of myelin sheath in the adult. May play an important role in late-stage oligodendroglia maturation, myelin/Ranvier node formation during CNS development, and in the maintenance and plasticity of related structures in the mature CNS.</text>
</comment>
<dbReference type="GO" id="GO:0033270">
    <property type="term" value="C:paranode region of axon"/>
    <property type="evidence" value="ECO:0007669"/>
    <property type="project" value="TreeGrafter"/>
</dbReference>
<feature type="compositionally biased region" description="Acidic residues" evidence="10">
    <location>
        <begin position="160"/>
        <end position="177"/>
    </location>
</feature>
<feature type="region of interest" description="Disordered" evidence="10">
    <location>
        <begin position="1"/>
        <end position="24"/>
    </location>
</feature>
<dbReference type="SUPFAM" id="SSF48678">
    <property type="entry name" value="Moesin tail domain"/>
    <property type="match status" value="1"/>
</dbReference>
<feature type="compositionally biased region" description="Basic and acidic residues" evidence="10">
    <location>
        <begin position="69"/>
        <end position="88"/>
    </location>
</feature>
<dbReference type="GO" id="GO:0043209">
    <property type="term" value="C:myelin sheath"/>
    <property type="evidence" value="ECO:0007669"/>
    <property type="project" value="TreeGrafter"/>
</dbReference>
<dbReference type="Gene3D" id="6.10.360.10">
    <property type="match status" value="1"/>
</dbReference>
<keyword evidence="6" id="KW-0206">Cytoskeleton</keyword>
<dbReference type="GO" id="GO:0005938">
    <property type="term" value="C:cell cortex"/>
    <property type="evidence" value="ECO:0007669"/>
    <property type="project" value="TreeGrafter"/>
</dbReference>
<feature type="region of interest" description="Disordered" evidence="10">
    <location>
        <begin position="41"/>
        <end position="235"/>
    </location>
</feature>
<sequence>MTEEFPAASGMPECNGSVPPEKGPLQVIGVIDEIAKSVGTVPYTNAEMSPDAPPAKENQEENRNSLADDTGRGDFDGQKQCEEKREESDGTLQQGSADIQDTGTDGQESEGAAPEREFGYRSPAVAVTRAGKAARKGTAAGPRRGCLPAGDPRAGAHLEEEVEEEEEEEDTEEDEVQVIEIKENSEASRLKQEDSGKEASPPTSPGCNSQVEKLGEQPSLGKKNDISRHSYSRYNTISYRRIRKGNTKQRIDEFESMMHL</sequence>
<evidence type="ECO:0000313" key="11">
    <source>
        <dbReference type="EMBL" id="NXJ43613.1"/>
    </source>
</evidence>
<evidence type="ECO:0000256" key="1">
    <source>
        <dbReference type="ARBA" id="ARBA00004245"/>
    </source>
</evidence>
<dbReference type="GO" id="GO:0031344">
    <property type="term" value="P:regulation of cell projection organization"/>
    <property type="evidence" value="ECO:0007669"/>
    <property type="project" value="TreeGrafter"/>
</dbReference>
<dbReference type="InterPro" id="IPR045346">
    <property type="entry name" value="Ermin"/>
</dbReference>
<evidence type="ECO:0000256" key="8">
    <source>
        <dbReference type="ARBA" id="ARBA00026168"/>
    </source>
</evidence>
<proteinExistence type="predicted"/>
<evidence type="ECO:0000256" key="9">
    <source>
        <dbReference type="ARBA" id="ARBA00031224"/>
    </source>
</evidence>
<dbReference type="PANTHER" id="PTHR47137:SF1">
    <property type="entry name" value="ERMIN"/>
    <property type="match status" value="1"/>
</dbReference>
<feature type="compositionally biased region" description="Basic and acidic residues" evidence="10">
    <location>
        <begin position="180"/>
        <end position="197"/>
    </location>
</feature>
<dbReference type="GO" id="GO:0033269">
    <property type="term" value="C:internode region of axon"/>
    <property type="evidence" value="ECO:0007669"/>
    <property type="project" value="TreeGrafter"/>
</dbReference>
<dbReference type="GO" id="GO:0043025">
    <property type="term" value="C:neuronal cell body"/>
    <property type="evidence" value="ECO:0007669"/>
    <property type="project" value="TreeGrafter"/>
</dbReference>
<feature type="non-terminal residue" evidence="11">
    <location>
        <position position="260"/>
    </location>
</feature>
<accession>A0A7L0B8I0</accession>
<evidence type="ECO:0000256" key="7">
    <source>
        <dbReference type="ARBA" id="ARBA00025213"/>
    </source>
</evidence>
<dbReference type="Pfam" id="PF20491">
    <property type="entry name" value="Ermin"/>
    <property type="match status" value="1"/>
</dbReference>
<keyword evidence="5" id="KW-0009">Actin-binding</keyword>
<feature type="non-terminal residue" evidence="11">
    <location>
        <position position="1"/>
    </location>
</feature>
<evidence type="ECO:0000256" key="4">
    <source>
        <dbReference type="ARBA" id="ARBA00022553"/>
    </source>
</evidence>
<comment type="subunit">
    <text evidence="2">Binds actin.</text>
</comment>
<dbReference type="GO" id="GO:0005856">
    <property type="term" value="C:cytoskeleton"/>
    <property type="evidence" value="ECO:0007669"/>
    <property type="project" value="UniProtKB-SubCell"/>
</dbReference>
<protein>
    <recommendedName>
        <fullName evidence="8">Ermin</fullName>
    </recommendedName>
    <alternativeName>
        <fullName evidence="9">Juxtanodin</fullName>
    </alternativeName>
</protein>
<dbReference type="GO" id="GO:0008360">
    <property type="term" value="P:regulation of cell shape"/>
    <property type="evidence" value="ECO:0007669"/>
    <property type="project" value="InterPro"/>
</dbReference>
<dbReference type="GO" id="GO:0030175">
    <property type="term" value="C:filopodium"/>
    <property type="evidence" value="ECO:0007669"/>
    <property type="project" value="TreeGrafter"/>
</dbReference>